<protein>
    <submittedName>
        <fullName evidence="1">Uncharacterized protein</fullName>
    </submittedName>
</protein>
<reference evidence="2" key="1">
    <citation type="journal article" date="2011" name="Stand. Genomic Sci.">
        <title>Genome sequence of the filamentous, gliding Thiothrix nivea neotype strain (JP2(T)).</title>
        <authorList>
            <person name="Lapidus A."/>
            <person name="Nolan M."/>
            <person name="Lucas S."/>
            <person name="Glavina Del Rio T."/>
            <person name="Tice H."/>
            <person name="Cheng J.F."/>
            <person name="Tapia R."/>
            <person name="Han C."/>
            <person name="Goodwin L."/>
            <person name="Pitluck S."/>
            <person name="Liolios K."/>
            <person name="Pagani I."/>
            <person name="Ivanova N."/>
            <person name="Huntemann M."/>
            <person name="Mavromatis K."/>
            <person name="Mikhailova N."/>
            <person name="Pati A."/>
            <person name="Chen A."/>
            <person name="Palaniappan K."/>
            <person name="Land M."/>
            <person name="Brambilla E.M."/>
            <person name="Rohde M."/>
            <person name="Abt B."/>
            <person name="Verbarg S."/>
            <person name="Goker M."/>
            <person name="Bristow J."/>
            <person name="Eisen J.A."/>
            <person name="Markowitz V."/>
            <person name="Hugenholtz P."/>
            <person name="Kyrpides N.C."/>
            <person name="Klenk H.P."/>
            <person name="Woyke T."/>
        </authorList>
    </citation>
    <scope>NUCLEOTIDE SEQUENCE [LARGE SCALE GENOMIC DNA]</scope>
    <source>
        <strain evidence="2">ATCC 35100 / DSM 5205 / JP2</strain>
    </source>
</reference>
<keyword evidence="2" id="KW-1185">Reference proteome</keyword>
<sequence length="294" mass="35107">MLDVSINKIMNNSSNNLNKKDSIKNLKDQLINRLPYAPNTKEAKDYLMSLDIGDVIHIHDFWRQRLITPKPRNTNVPSHIRNSERYIKNKDKINNLLSMIKNGEDITKYLSKGAHSETFDVNEFKRTKSFNSFRDRMLIIEECYHLHLHPYPERSNYIILAYINNVAFEVIGIFTHDIFSDEENIEHESYEKAINYYLKKQMPNGGHYFKGLQNLAGSSIYSTLRQVDIYKIMHNVEVTHDGIEEYTKLLYKKLHNREPKYIKPIWQIPDREIEIFDKKNKITFKEEQLRYRYK</sequence>
<gene>
    <name evidence="1" type="ORF">Thini_4474</name>
</gene>
<evidence type="ECO:0000313" key="1">
    <source>
        <dbReference type="EMBL" id="EIJ36949.1"/>
    </source>
</evidence>
<organism evidence="1 2">
    <name type="scientific">Thiothrix nivea (strain ATCC 35100 / DSM 5205 / JP2)</name>
    <dbReference type="NCBI Taxonomy" id="870187"/>
    <lineage>
        <taxon>Bacteria</taxon>
        <taxon>Pseudomonadati</taxon>
        <taxon>Pseudomonadota</taxon>
        <taxon>Gammaproteobacteria</taxon>
        <taxon>Thiotrichales</taxon>
        <taxon>Thiotrichaceae</taxon>
        <taxon>Thiothrix</taxon>
    </lineage>
</organism>
<evidence type="ECO:0000313" key="2">
    <source>
        <dbReference type="Proteomes" id="UP000005317"/>
    </source>
</evidence>
<dbReference type="AlphaFoldDB" id="A0A656HNM7"/>
<dbReference type="Proteomes" id="UP000005317">
    <property type="component" value="Unassembled WGS sequence"/>
</dbReference>
<dbReference type="EMBL" id="JH651384">
    <property type="protein sequence ID" value="EIJ36949.1"/>
    <property type="molecule type" value="Genomic_DNA"/>
</dbReference>
<accession>A0A656HNM7</accession>
<proteinExistence type="predicted"/>
<name>A0A656HNM7_THINJ</name>